<organism evidence="3">
    <name type="scientific">Angiostrongylus costaricensis</name>
    <name type="common">Nematode worm</name>
    <dbReference type="NCBI Taxonomy" id="334426"/>
    <lineage>
        <taxon>Eukaryota</taxon>
        <taxon>Metazoa</taxon>
        <taxon>Ecdysozoa</taxon>
        <taxon>Nematoda</taxon>
        <taxon>Chromadorea</taxon>
        <taxon>Rhabditida</taxon>
        <taxon>Rhabditina</taxon>
        <taxon>Rhabditomorpha</taxon>
        <taxon>Strongyloidea</taxon>
        <taxon>Metastrongylidae</taxon>
        <taxon>Angiostrongylus</taxon>
    </lineage>
</organism>
<dbReference type="Proteomes" id="UP000267027">
    <property type="component" value="Unassembled WGS sequence"/>
</dbReference>
<keyword evidence="2" id="KW-1185">Reference proteome</keyword>
<dbReference type="AlphaFoldDB" id="A0A0R3Q1J9"/>
<evidence type="ECO:0000313" key="1">
    <source>
        <dbReference type="EMBL" id="VDM64478.1"/>
    </source>
</evidence>
<evidence type="ECO:0000313" key="3">
    <source>
        <dbReference type="WBParaSite" id="ACOC_0001289201-mRNA-1"/>
    </source>
</evidence>
<reference evidence="3" key="1">
    <citation type="submission" date="2017-02" db="UniProtKB">
        <authorList>
            <consortium name="WormBaseParasite"/>
        </authorList>
    </citation>
    <scope>IDENTIFICATION</scope>
</reference>
<evidence type="ECO:0000313" key="2">
    <source>
        <dbReference type="Proteomes" id="UP000267027"/>
    </source>
</evidence>
<name>A0A0R3Q1J9_ANGCS</name>
<protein>
    <submittedName>
        <fullName evidence="1 3">Uncharacterized protein</fullName>
    </submittedName>
</protein>
<sequence>MAVIARTSPTAQAPALHCCGATGCSDYAIFGGYPTSCQCLTNPAQVRLLLMKSLRSLLISCQ</sequence>
<dbReference type="EMBL" id="UYYA01005294">
    <property type="protein sequence ID" value="VDM64478.1"/>
    <property type="molecule type" value="Genomic_DNA"/>
</dbReference>
<dbReference type="OrthoDB" id="5870230at2759"/>
<accession>A0A0R3Q1J9</accession>
<proteinExistence type="predicted"/>
<dbReference type="PROSITE" id="PS51257">
    <property type="entry name" value="PROKAR_LIPOPROTEIN"/>
    <property type="match status" value="1"/>
</dbReference>
<dbReference type="WBParaSite" id="ACOC_0001289201-mRNA-1">
    <property type="protein sequence ID" value="ACOC_0001289201-mRNA-1"/>
    <property type="gene ID" value="ACOC_0001289201"/>
</dbReference>
<gene>
    <name evidence="1" type="ORF">ACOC_LOCUS12893</name>
</gene>
<reference evidence="1 2" key="2">
    <citation type="submission" date="2018-11" db="EMBL/GenBank/DDBJ databases">
        <authorList>
            <consortium name="Pathogen Informatics"/>
        </authorList>
    </citation>
    <scope>NUCLEOTIDE SEQUENCE [LARGE SCALE GENOMIC DNA]</scope>
    <source>
        <strain evidence="1 2">Costa Rica</strain>
    </source>
</reference>